<evidence type="ECO:0000313" key="1">
    <source>
        <dbReference type="EMBL" id="SDH20358.1"/>
    </source>
</evidence>
<sequence length="48" mass="5991">MDFDGFRMEDWKICIHGFFPFIFPYQTIFFFKMETDCIFFTIFAPHKH</sequence>
<dbReference type="EMBL" id="FNCQ01000019">
    <property type="protein sequence ID" value="SDH20358.1"/>
    <property type="molecule type" value="Genomic_DNA"/>
</dbReference>
<protein>
    <submittedName>
        <fullName evidence="1">Uncharacterized protein</fullName>
    </submittedName>
</protein>
<organism evidence="1 2">
    <name type="scientific">Prevotella communis</name>
    <dbReference type="NCBI Taxonomy" id="2913614"/>
    <lineage>
        <taxon>Bacteria</taxon>
        <taxon>Pseudomonadati</taxon>
        <taxon>Bacteroidota</taxon>
        <taxon>Bacteroidia</taxon>
        <taxon>Bacteroidales</taxon>
        <taxon>Prevotellaceae</taxon>
        <taxon>Prevotella</taxon>
    </lineage>
</organism>
<reference evidence="2" key="1">
    <citation type="submission" date="2016-10" db="EMBL/GenBank/DDBJ databases">
        <authorList>
            <person name="Varghese N."/>
            <person name="Submissions S."/>
        </authorList>
    </citation>
    <scope>NUCLEOTIDE SEQUENCE [LARGE SCALE GENOMIC DNA]</scope>
    <source>
        <strain evidence="2">BP1-148</strain>
    </source>
</reference>
<accession>A0A1G8AHD2</accession>
<dbReference type="STRING" id="645274.SAMN04487901_11961"/>
<proteinExistence type="predicted"/>
<gene>
    <name evidence="1" type="ORF">SAMN04487901_11961</name>
</gene>
<dbReference type="AlphaFoldDB" id="A0A1G8AHD2"/>
<evidence type="ECO:0000313" key="2">
    <source>
        <dbReference type="Proteomes" id="UP000198779"/>
    </source>
</evidence>
<dbReference type="Proteomes" id="UP000198779">
    <property type="component" value="Unassembled WGS sequence"/>
</dbReference>
<keyword evidence="2" id="KW-1185">Reference proteome</keyword>
<name>A0A1G8AHD2_9BACT</name>